<reference evidence="1 2" key="1">
    <citation type="submission" date="2014-07" db="EMBL/GenBank/DDBJ databases">
        <title>Methanogenic archaea and the global carbon cycle.</title>
        <authorList>
            <person name="Henriksen J.R."/>
            <person name="Luke J."/>
            <person name="Reinhart S."/>
            <person name="Benedict M.N."/>
            <person name="Youngblut N.D."/>
            <person name="Metcalf M.E."/>
            <person name="Whitaker R.J."/>
            <person name="Metcalf W.W."/>
        </authorList>
    </citation>
    <scope>NUCLEOTIDE SEQUENCE [LARGE SCALE GENOMIC DNA]</scope>
    <source>
        <strain evidence="1 2">LYC</strain>
    </source>
</reference>
<evidence type="ECO:0000313" key="1">
    <source>
        <dbReference type="EMBL" id="AKB68936.1"/>
    </source>
</evidence>
<protein>
    <submittedName>
        <fullName evidence="1">Uncharacterized protein</fullName>
    </submittedName>
</protein>
<sequence length="75" mass="8786">MCMAVPMGMLMKMRMLVRMYMRISVGKYMREKMRGEMGIKKLFMLMILFTGLFRSVFFIMQITCGILSGHLSPSF</sequence>
<organism evidence="1 2">
    <name type="scientific">Methanosarcina mazei LYC</name>
    <dbReference type="NCBI Taxonomy" id="1434114"/>
    <lineage>
        <taxon>Archaea</taxon>
        <taxon>Methanobacteriati</taxon>
        <taxon>Methanobacteriota</taxon>
        <taxon>Stenosarchaea group</taxon>
        <taxon>Methanomicrobia</taxon>
        <taxon>Methanosarcinales</taxon>
        <taxon>Methanosarcinaceae</taxon>
        <taxon>Methanosarcina</taxon>
    </lineage>
</organism>
<proteinExistence type="predicted"/>
<dbReference type="EMBL" id="CP009513">
    <property type="protein sequence ID" value="AKB68936.1"/>
    <property type="molecule type" value="Genomic_DNA"/>
</dbReference>
<name>A0A0E3LWK6_METMZ</name>
<dbReference type="Proteomes" id="UP000033063">
    <property type="component" value="Chromosome"/>
</dbReference>
<accession>A0A0E3LWK6</accession>
<dbReference type="AlphaFoldDB" id="A0A0E3LWK6"/>
<evidence type="ECO:0000313" key="2">
    <source>
        <dbReference type="Proteomes" id="UP000033063"/>
    </source>
</evidence>
<gene>
    <name evidence="1" type="ORF">MSMAL_2393</name>
</gene>
<dbReference type="HOGENOM" id="CLU_2662378_0_0_2"/>